<dbReference type="AlphaFoldDB" id="A0A449BIQ8"/>
<evidence type="ECO:0000259" key="10">
    <source>
        <dbReference type="PROSITE" id="PS50928"/>
    </source>
</evidence>
<keyword evidence="8 9" id="KW-0472">Membrane</keyword>
<dbReference type="SUPFAM" id="SSF161098">
    <property type="entry name" value="MetI-like"/>
    <property type="match status" value="1"/>
</dbReference>
<organism evidence="11 12">
    <name type="scientific">Acholeplasma hippikon</name>
    <dbReference type="NCBI Taxonomy" id="264636"/>
    <lineage>
        <taxon>Bacteria</taxon>
        <taxon>Bacillati</taxon>
        <taxon>Mycoplasmatota</taxon>
        <taxon>Mollicutes</taxon>
        <taxon>Acholeplasmatales</taxon>
        <taxon>Acholeplasmataceae</taxon>
        <taxon>Acholeplasma</taxon>
    </lineage>
</organism>
<evidence type="ECO:0000256" key="3">
    <source>
        <dbReference type="ARBA" id="ARBA00022448"/>
    </source>
</evidence>
<evidence type="ECO:0000256" key="5">
    <source>
        <dbReference type="ARBA" id="ARBA00022692"/>
    </source>
</evidence>
<evidence type="ECO:0000256" key="9">
    <source>
        <dbReference type="RuleBase" id="RU363032"/>
    </source>
</evidence>
<protein>
    <submittedName>
        <fullName evidence="11">Inner membrane amino-acid ABC transporter permease protein yecS</fullName>
    </submittedName>
</protein>
<evidence type="ECO:0000313" key="11">
    <source>
        <dbReference type="EMBL" id="VEU82320.1"/>
    </source>
</evidence>
<comment type="subcellular location">
    <subcellularLocation>
        <location evidence="1 9">Cell membrane</location>
        <topology evidence="1 9">Multi-pass membrane protein</topology>
    </subcellularLocation>
</comment>
<feature type="transmembrane region" description="Helical" evidence="9">
    <location>
        <begin position="197"/>
        <end position="219"/>
    </location>
</feature>
<dbReference type="STRING" id="1408416.GCA_000702765_01146"/>
<dbReference type="InterPro" id="IPR035906">
    <property type="entry name" value="MetI-like_sf"/>
</dbReference>
<keyword evidence="7 9" id="KW-1133">Transmembrane helix</keyword>
<evidence type="ECO:0000313" key="12">
    <source>
        <dbReference type="Proteomes" id="UP000290909"/>
    </source>
</evidence>
<keyword evidence="4" id="KW-1003">Cell membrane</keyword>
<evidence type="ECO:0000256" key="6">
    <source>
        <dbReference type="ARBA" id="ARBA00022970"/>
    </source>
</evidence>
<evidence type="ECO:0000256" key="1">
    <source>
        <dbReference type="ARBA" id="ARBA00004651"/>
    </source>
</evidence>
<keyword evidence="5 9" id="KW-0812">Transmembrane</keyword>
<feature type="domain" description="ABC transmembrane type-1" evidence="10">
    <location>
        <begin position="16"/>
        <end position="219"/>
    </location>
</feature>
<evidence type="ECO:0000256" key="8">
    <source>
        <dbReference type="ARBA" id="ARBA00023136"/>
    </source>
</evidence>
<dbReference type="InterPro" id="IPR043429">
    <property type="entry name" value="ArtM/GltK/GlnP/TcyL/YhdX-like"/>
</dbReference>
<dbReference type="KEGG" id="ahk:NCTC10172_00330"/>
<keyword evidence="12" id="KW-1185">Reference proteome</keyword>
<dbReference type="InterPro" id="IPR000515">
    <property type="entry name" value="MetI-like"/>
</dbReference>
<dbReference type="Proteomes" id="UP000290909">
    <property type="component" value="Chromosome"/>
</dbReference>
<name>A0A449BIQ8_9MOLU</name>
<proteinExistence type="inferred from homology"/>
<feature type="transmembrane region" description="Helical" evidence="9">
    <location>
        <begin position="12"/>
        <end position="38"/>
    </location>
</feature>
<evidence type="ECO:0000256" key="4">
    <source>
        <dbReference type="ARBA" id="ARBA00022475"/>
    </source>
</evidence>
<feature type="transmembrane region" description="Helical" evidence="9">
    <location>
        <begin position="96"/>
        <end position="116"/>
    </location>
</feature>
<sequence length="254" mass="28749">MIEIIREYGTAILASIGITLLLAVVGTIGGAIVSLVLVDMRTQKVDKRRDHVFVKIVKTIAKWFSTAYITVFRGTPMIIQAYVLFYGLSPVFRSELWTPLLAGLIIVTLNTAAYIAEVIRGNVNSLDIGQMEAARSLGFSRRQALTKFIYPQAIKNALPSIGNEFIVNLKDTAVLSVIGVADLFFTTRQIFGKTYDVINTFMLAAIIYLIMTSLTSLLVNRLEKRGKGVKRNAWNFKNWKLKKKFWWKYHSKRY</sequence>
<dbReference type="PROSITE" id="PS50928">
    <property type="entry name" value="ABC_TM1"/>
    <property type="match status" value="1"/>
</dbReference>
<evidence type="ECO:0000256" key="2">
    <source>
        <dbReference type="ARBA" id="ARBA00010072"/>
    </source>
</evidence>
<dbReference type="EMBL" id="LR215050">
    <property type="protein sequence ID" value="VEU82320.1"/>
    <property type="molecule type" value="Genomic_DNA"/>
</dbReference>
<gene>
    <name evidence="11" type="primary">yecS</name>
    <name evidence="11" type="ORF">NCTC10172_00330</name>
</gene>
<keyword evidence="6" id="KW-0029">Amino-acid transport</keyword>
<dbReference type="NCBIfam" id="TIGR01726">
    <property type="entry name" value="HEQRo_perm_3TM"/>
    <property type="match status" value="1"/>
</dbReference>
<accession>A0A449BIQ8</accession>
<dbReference type="InterPro" id="IPR010065">
    <property type="entry name" value="AA_ABC_transptr_permease_3TM"/>
</dbReference>
<dbReference type="CDD" id="cd06261">
    <property type="entry name" value="TM_PBP2"/>
    <property type="match status" value="1"/>
</dbReference>
<dbReference type="Gene3D" id="1.10.3720.10">
    <property type="entry name" value="MetI-like"/>
    <property type="match status" value="1"/>
</dbReference>
<keyword evidence="3 9" id="KW-0813">Transport</keyword>
<comment type="similarity">
    <text evidence="2">Belongs to the binding-protein-dependent transport system permease family. HisMQ subfamily.</text>
</comment>
<dbReference type="PANTHER" id="PTHR30614:SF20">
    <property type="entry name" value="GLUTAMINE TRANSPORT SYSTEM PERMEASE PROTEIN GLNP"/>
    <property type="match status" value="1"/>
</dbReference>
<dbReference type="PANTHER" id="PTHR30614">
    <property type="entry name" value="MEMBRANE COMPONENT OF AMINO ACID ABC TRANSPORTER"/>
    <property type="match status" value="1"/>
</dbReference>
<evidence type="ECO:0000256" key="7">
    <source>
        <dbReference type="ARBA" id="ARBA00022989"/>
    </source>
</evidence>
<dbReference type="Pfam" id="PF00528">
    <property type="entry name" value="BPD_transp_1"/>
    <property type="match status" value="1"/>
</dbReference>
<feature type="transmembrane region" description="Helical" evidence="9">
    <location>
        <begin position="59"/>
        <end position="84"/>
    </location>
</feature>
<dbReference type="GO" id="GO:0006865">
    <property type="term" value="P:amino acid transport"/>
    <property type="evidence" value="ECO:0007669"/>
    <property type="project" value="UniProtKB-KW"/>
</dbReference>
<reference evidence="11 12" key="1">
    <citation type="submission" date="2019-01" db="EMBL/GenBank/DDBJ databases">
        <authorList>
            <consortium name="Pathogen Informatics"/>
        </authorList>
    </citation>
    <scope>NUCLEOTIDE SEQUENCE [LARGE SCALE GENOMIC DNA]</scope>
    <source>
        <strain evidence="11 12">NCTC10172</strain>
    </source>
</reference>
<dbReference type="GO" id="GO:0022857">
    <property type="term" value="F:transmembrane transporter activity"/>
    <property type="evidence" value="ECO:0007669"/>
    <property type="project" value="InterPro"/>
</dbReference>
<dbReference type="GO" id="GO:0043190">
    <property type="term" value="C:ATP-binding cassette (ABC) transporter complex"/>
    <property type="evidence" value="ECO:0007669"/>
    <property type="project" value="InterPro"/>
</dbReference>